<feature type="domain" description="C2H2-type" evidence="13">
    <location>
        <begin position="520"/>
        <end position="547"/>
    </location>
</feature>
<dbReference type="GO" id="GO:0003677">
    <property type="term" value="F:DNA binding"/>
    <property type="evidence" value="ECO:0007669"/>
    <property type="project" value="UniProtKB-KW"/>
</dbReference>
<dbReference type="AlphaFoldDB" id="A0A9P0LBJ1"/>
<keyword evidence="6" id="KW-0862">Zinc</keyword>
<evidence type="ECO:0000256" key="10">
    <source>
        <dbReference type="ARBA" id="ARBA00023242"/>
    </source>
</evidence>
<reference evidence="14" key="1">
    <citation type="submission" date="2022-03" db="EMBL/GenBank/DDBJ databases">
        <authorList>
            <person name="Sayadi A."/>
        </authorList>
    </citation>
    <scope>NUCLEOTIDE SEQUENCE</scope>
</reference>
<dbReference type="FunFam" id="3.30.160.60:FF:000075">
    <property type="entry name" value="Putative zinc finger protein 536"/>
    <property type="match status" value="1"/>
</dbReference>
<feature type="domain" description="C2H2-type" evidence="13">
    <location>
        <begin position="605"/>
        <end position="632"/>
    </location>
</feature>
<evidence type="ECO:0000256" key="6">
    <source>
        <dbReference type="ARBA" id="ARBA00022833"/>
    </source>
</evidence>
<keyword evidence="10" id="KW-0539">Nucleus</keyword>
<sequence length="784" mass="88375">MEANKATRETLENIVIGDGTTTPQYMIQRIPENSQLLSSELLQNHNGLVVDLGGTDFIPVSYSSEDLLSQDLTEEDRNLAAALVAVQLSQQQKQQQIQDAGSLPSLVANTSLVSIPVIEGAKILEDQPLIISNEKGGTTSFLRIVNSDNIYVEQQALPKLVDAVKFSAVQAQPVTTVSAAQQVQQVQHQDEDQETVTITTVVEEVPQQNHQLVKKEDDKGDSDRESLRNEQRTSKKSLPHKKRISRKLNKKAPNTAGGPSTSSAARKQIVCNQCEQIFTSQDEFAQHELLCQTTITPVNSLPNSFACQICNTPFTDQLKFFEHLKKHYEPGGGGLPTGPSSTVVQVVTKQEPPAENDDVHDEPQPPPVESVERHESLLSSLLNLTCIQCNKTFRRQKTFEAHMRDIHSNKEEQVDEFSDPEDLMEGINVVVDGNDAADEEDDSKAWYREEDLHQTEEDLRELEAGNDHVCHLCKQPFPLRAILLQHLVTCRASNGSSATESAPLAVVKKINKKKQKKATHECTECDRKFTHRNSLVYHMRSHTGIRPHQCDQCGKSFFASSALKVHMRLHSGDKPYSCEHCGKRFRQWGDLKYHITSLHSTEKNFQCEYCGKEFARKYSLVVHRRIHTGERNYKCEYCGKTFRASSYLQNHRKIHTGEKPHMCSVCGKPFRVRSDMKRHQNTHAKTPGVKPVRNLTKVEKHEVIIDEEELSTELHIEDDEAAGHLLTEYTPEQLEAAERTTTVRVPNRNLYINGHELFLVTYPNDLRPGEAQTSTATWVHTTTA</sequence>
<keyword evidence="4" id="KW-0677">Repeat</keyword>
<dbReference type="GO" id="GO:0008270">
    <property type="term" value="F:zinc ion binding"/>
    <property type="evidence" value="ECO:0007669"/>
    <property type="project" value="UniProtKB-KW"/>
</dbReference>
<evidence type="ECO:0000256" key="2">
    <source>
        <dbReference type="ARBA" id="ARBA00006991"/>
    </source>
</evidence>
<evidence type="ECO:0000256" key="12">
    <source>
        <dbReference type="SAM" id="MobiDB-lite"/>
    </source>
</evidence>
<keyword evidence="5 11" id="KW-0863">Zinc-finger</keyword>
<comment type="similarity">
    <text evidence="2">Belongs to the krueppel C2H2-type zinc-finger protein family.</text>
</comment>
<dbReference type="InterPro" id="IPR036236">
    <property type="entry name" value="Znf_C2H2_sf"/>
</dbReference>
<feature type="region of interest" description="Disordered" evidence="12">
    <location>
        <begin position="207"/>
        <end position="265"/>
    </location>
</feature>
<dbReference type="PROSITE" id="PS50157">
    <property type="entry name" value="ZINC_FINGER_C2H2_2"/>
    <property type="match status" value="7"/>
</dbReference>
<dbReference type="OrthoDB" id="6077919at2759"/>
<dbReference type="Gene3D" id="3.30.160.60">
    <property type="entry name" value="Classic Zinc Finger"/>
    <property type="match status" value="7"/>
</dbReference>
<gene>
    <name evidence="14" type="ORF">ACAOBT_LOCUS19492</name>
</gene>
<evidence type="ECO:0000256" key="7">
    <source>
        <dbReference type="ARBA" id="ARBA00023015"/>
    </source>
</evidence>
<dbReference type="InterPro" id="IPR013087">
    <property type="entry name" value="Znf_C2H2_type"/>
</dbReference>
<dbReference type="SMART" id="SM00355">
    <property type="entry name" value="ZnF_C2H2"/>
    <property type="match status" value="10"/>
</dbReference>
<keyword evidence="9" id="KW-0804">Transcription</keyword>
<dbReference type="PANTHER" id="PTHR24403:SF107">
    <property type="entry name" value="ZINC FINGER PROTEIN 521"/>
    <property type="match status" value="1"/>
</dbReference>
<evidence type="ECO:0000256" key="11">
    <source>
        <dbReference type="PROSITE-ProRule" id="PRU00042"/>
    </source>
</evidence>
<dbReference type="PROSITE" id="PS00028">
    <property type="entry name" value="ZINC_FINGER_C2H2_1"/>
    <property type="match status" value="8"/>
</dbReference>
<keyword evidence="3" id="KW-0479">Metal-binding</keyword>
<feature type="domain" description="C2H2-type" evidence="13">
    <location>
        <begin position="661"/>
        <end position="688"/>
    </location>
</feature>
<dbReference type="SUPFAM" id="SSF57667">
    <property type="entry name" value="beta-beta-alpha zinc fingers"/>
    <property type="match status" value="4"/>
</dbReference>
<comment type="subcellular location">
    <subcellularLocation>
        <location evidence="1">Nucleus</location>
    </subcellularLocation>
</comment>
<dbReference type="FunFam" id="3.30.160.60:FF:001963">
    <property type="entry name" value="Replication initiator 1"/>
    <property type="match status" value="1"/>
</dbReference>
<keyword evidence="15" id="KW-1185">Reference proteome</keyword>
<evidence type="ECO:0000256" key="9">
    <source>
        <dbReference type="ARBA" id="ARBA00023163"/>
    </source>
</evidence>
<feature type="region of interest" description="Disordered" evidence="12">
    <location>
        <begin position="352"/>
        <end position="371"/>
    </location>
</feature>
<feature type="compositionally biased region" description="Basic residues" evidence="12">
    <location>
        <begin position="234"/>
        <end position="250"/>
    </location>
</feature>
<feature type="domain" description="C2H2-type" evidence="13">
    <location>
        <begin position="548"/>
        <end position="575"/>
    </location>
</feature>
<dbReference type="GO" id="GO:0045944">
    <property type="term" value="P:positive regulation of transcription by RNA polymerase II"/>
    <property type="evidence" value="ECO:0007669"/>
    <property type="project" value="TreeGrafter"/>
</dbReference>
<keyword evidence="7" id="KW-0805">Transcription regulation</keyword>
<dbReference type="PANTHER" id="PTHR24403">
    <property type="entry name" value="ZINC FINGER PROTEIN"/>
    <property type="match status" value="1"/>
</dbReference>
<dbReference type="FunFam" id="3.30.160.60:FF:000446">
    <property type="entry name" value="Zinc finger protein"/>
    <property type="match status" value="1"/>
</dbReference>
<feature type="compositionally biased region" description="Basic and acidic residues" evidence="12">
    <location>
        <begin position="213"/>
        <end position="233"/>
    </location>
</feature>
<evidence type="ECO:0000256" key="3">
    <source>
        <dbReference type="ARBA" id="ARBA00022723"/>
    </source>
</evidence>
<evidence type="ECO:0000256" key="5">
    <source>
        <dbReference type="ARBA" id="ARBA00022771"/>
    </source>
</evidence>
<keyword evidence="8" id="KW-0238">DNA-binding</keyword>
<name>A0A9P0LBJ1_ACAOB</name>
<evidence type="ECO:0000256" key="8">
    <source>
        <dbReference type="ARBA" id="ARBA00023125"/>
    </source>
</evidence>
<evidence type="ECO:0000256" key="4">
    <source>
        <dbReference type="ARBA" id="ARBA00022737"/>
    </source>
</evidence>
<dbReference type="FunFam" id="3.30.160.60:FF:000624">
    <property type="entry name" value="zinc finger protein 697"/>
    <property type="match status" value="1"/>
</dbReference>
<dbReference type="Proteomes" id="UP001152888">
    <property type="component" value="Unassembled WGS sequence"/>
</dbReference>
<feature type="domain" description="C2H2-type" evidence="13">
    <location>
        <begin position="384"/>
        <end position="412"/>
    </location>
</feature>
<proteinExistence type="inferred from homology"/>
<accession>A0A9P0LBJ1</accession>
<evidence type="ECO:0000313" key="15">
    <source>
        <dbReference type="Proteomes" id="UP001152888"/>
    </source>
</evidence>
<comment type="caution">
    <text evidence="14">The sequence shown here is derived from an EMBL/GenBank/DDBJ whole genome shotgun (WGS) entry which is preliminary data.</text>
</comment>
<feature type="domain" description="C2H2-type" evidence="13">
    <location>
        <begin position="633"/>
        <end position="660"/>
    </location>
</feature>
<dbReference type="EMBL" id="CAKOFQ010007080">
    <property type="protein sequence ID" value="CAH1990182.1"/>
    <property type="molecule type" value="Genomic_DNA"/>
</dbReference>
<dbReference type="GO" id="GO:0005634">
    <property type="term" value="C:nucleus"/>
    <property type="evidence" value="ECO:0007669"/>
    <property type="project" value="UniProtKB-SubCell"/>
</dbReference>
<feature type="domain" description="C2H2-type" evidence="13">
    <location>
        <begin position="576"/>
        <end position="604"/>
    </location>
</feature>
<dbReference type="Pfam" id="PF00096">
    <property type="entry name" value="zf-C2H2"/>
    <property type="match status" value="7"/>
</dbReference>
<evidence type="ECO:0000259" key="13">
    <source>
        <dbReference type="PROSITE" id="PS50157"/>
    </source>
</evidence>
<dbReference type="InterPro" id="IPR050688">
    <property type="entry name" value="Zinc_finger/UBP_domain"/>
</dbReference>
<dbReference type="FunFam" id="3.30.160.60:FF:000902">
    <property type="entry name" value="Zinc finger protein 445"/>
    <property type="match status" value="1"/>
</dbReference>
<dbReference type="FunFam" id="3.30.160.60:FF:000557">
    <property type="entry name" value="zinc finger and SCAN domain-containing protein 29"/>
    <property type="match status" value="1"/>
</dbReference>
<organism evidence="14 15">
    <name type="scientific">Acanthoscelides obtectus</name>
    <name type="common">Bean weevil</name>
    <name type="synonym">Bruchus obtectus</name>
    <dbReference type="NCBI Taxonomy" id="200917"/>
    <lineage>
        <taxon>Eukaryota</taxon>
        <taxon>Metazoa</taxon>
        <taxon>Ecdysozoa</taxon>
        <taxon>Arthropoda</taxon>
        <taxon>Hexapoda</taxon>
        <taxon>Insecta</taxon>
        <taxon>Pterygota</taxon>
        <taxon>Neoptera</taxon>
        <taxon>Endopterygota</taxon>
        <taxon>Coleoptera</taxon>
        <taxon>Polyphaga</taxon>
        <taxon>Cucujiformia</taxon>
        <taxon>Chrysomeloidea</taxon>
        <taxon>Chrysomelidae</taxon>
        <taxon>Bruchinae</taxon>
        <taxon>Bruchini</taxon>
        <taxon>Acanthoscelides</taxon>
    </lineage>
</organism>
<evidence type="ECO:0000256" key="1">
    <source>
        <dbReference type="ARBA" id="ARBA00004123"/>
    </source>
</evidence>
<protein>
    <recommendedName>
        <fullName evidence="13">C2H2-type domain-containing protein</fullName>
    </recommendedName>
</protein>
<evidence type="ECO:0000313" key="14">
    <source>
        <dbReference type="EMBL" id="CAH1990182.1"/>
    </source>
</evidence>